<accession>A0A6C0GVS6</accession>
<gene>
    <name evidence="1" type="ORF">GXP67_05425</name>
</gene>
<dbReference type="Proteomes" id="UP000480178">
    <property type="component" value="Chromosome"/>
</dbReference>
<organism evidence="1 2">
    <name type="scientific">Rhodocytophaga rosea</name>
    <dbReference type="NCBI Taxonomy" id="2704465"/>
    <lineage>
        <taxon>Bacteria</taxon>
        <taxon>Pseudomonadati</taxon>
        <taxon>Bacteroidota</taxon>
        <taxon>Cytophagia</taxon>
        <taxon>Cytophagales</taxon>
        <taxon>Rhodocytophagaceae</taxon>
        <taxon>Rhodocytophaga</taxon>
    </lineage>
</organism>
<dbReference type="KEGG" id="rhoz:GXP67_05425"/>
<evidence type="ECO:0000313" key="1">
    <source>
        <dbReference type="EMBL" id="QHT71894.1"/>
    </source>
</evidence>
<dbReference type="EMBL" id="CP048222">
    <property type="protein sequence ID" value="QHT71894.1"/>
    <property type="molecule type" value="Genomic_DNA"/>
</dbReference>
<keyword evidence="2" id="KW-1185">Reference proteome</keyword>
<evidence type="ECO:0000313" key="2">
    <source>
        <dbReference type="Proteomes" id="UP000480178"/>
    </source>
</evidence>
<protein>
    <recommendedName>
        <fullName evidence="3">Methane oxygenase PmoA</fullName>
    </recommendedName>
</protein>
<name>A0A6C0GVS6_9BACT</name>
<proteinExistence type="predicted"/>
<dbReference type="AlphaFoldDB" id="A0A6C0GVS6"/>
<sequence>MEPVKLVHDEQQQRVDITIGGKPFTSYIYPTTIKKPVLYPVLTSSGTAITRGFPLEPRAGERIDHPHHVGLWFNYGDVNGLDFWNNSDSIAPEKKDGYGTIQHKKVNKVSSGKDKGELDVTMDWITPDSTPLLREDTKFVFSGDINTRIIDRITTLTALDKEVLFRDNKEGMIGLRVARQLEQPSNKPELFTDASGKVTNVPRMDNEGVSGLYRSSEGTEGDAVWGTRGQWVNLAGSMGSEPISITMMDHPKNVGHPTYWHARGYGLFAANNLGQKALSDGKEELNFKLMPSKSVTFRHRVLIRSGEPLTNEQLKAAYQKFAER</sequence>
<dbReference type="Pfam" id="PF14100">
    <property type="entry name" value="DUF6807"/>
    <property type="match status" value="1"/>
</dbReference>
<evidence type="ECO:0008006" key="3">
    <source>
        <dbReference type="Google" id="ProtNLM"/>
    </source>
</evidence>
<reference evidence="1 2" key="1">
    <citation type="submission" date="2020-01" db="EMBL/GenBank/DDBJ databases">
        <authorList>
            <person name="Kim M.K."/>
        </authorList>
    </citation>
    <scope>NUCLEOTIDE SEQUENCE [LARGE SCALE GENOMIC DNA]</scope>
    <source>
        <strain evidence="1 2">172606-1</strain>
    </source>
</reference>
<dbReference type="InterPro" id="IPR029475">
    <property type="entry name" value="DUF6807"/>
</dbReference>